<evidence type="ECO:0000313" key="1">
    <source>
        <dbReference type="EMBL" id="CCA24075.1"/>
    </source>
</evidence>
<gene>
    <name evidence="1" type="primary">AlNc14C221G9101</name>
    <name evidence="1" type="ORF">ALNC14_102190</name>
</gene>
<reference evidence="1" key="1">
    <citation type="journal article" date="2011" name="PLoS Biol.">
        <title>Gene gain and loss during evolution of obligate parasitism in the white rust pathogen of Arabidopsis thaliana.</title>
        <authorList>
            <person name="Kemen E."/>
            <person name="Gardiner A."/>
            <person name="Schultz-Larsen T."/>
            <person name="Kemen A.C."/>
            <person name="Balmuth A.L."/>
            <person name="Robert-Seilaniantz A."/>
            <person name="Bailey K."/>
            <person name="Holub E."/>
            <person name="Studholme D.J."/>
            <person name="Maclean D."/>
            <person name="Jones J.D."/>
        </authorList>
    </citation>
    <scope>NUCLEOTIDE SEQUENCE</scope>
</reference>
<dbReference type="SUPFAM" id="SSF48452">
    <property type="entry name" value="TPR-like"/>
    <property type="match status" value="1"/>
</dbReference>
<dbReference type="AlphaFoldDB" id="F0WRV9"/>
<organism evidence="1">
    <name type="scientific">Albugo laibachii Nc14</name>
    <dbReference type="NCBI Taxonomy" id="890382"/>
    <lineage>
        <taxon>Eukaryota</taxon>
        <taxon>Sar</taxon>
        <taxon>Stramenopiles</taxon>
        <taxon>Oomycota</taxon>
        <taxon>Peronosporomycetes</taxon>
        <taxon>Albuginales</taxon>
        <taxon>Albuginaceae</taxon>
        <taxon>Albugo</taxon>
    </lineage>
</organism>
<dbReference type="Gene3D" id="1.25.40.10">
    <property type="entry name" value="Tetratricopeptide repeat domain"/>
    <property type="match status" value="1"/>
</dbReference>
<reference evidence="1" key="2">
    <citation type="submission" date="2011-02" db="EMBL/GenBank/DDBJ databases">
        <authorList>
            <person name="MacLean D."/>
        </authorList>
    </citation>
    <scope>NUCLEOTIDE SEQUENCE</scope>
</reference>
<accession>F0WRV9</accession>
<dbReference type="EMBL" id="FR824266">
    <property type="protein sequence ID" value="CCA24075.1"/>
    <property type="molecule type" value="Genomic_DNA"/>
</dbReference>
<dbReference type="HOGENOM" id="CLU_027839_0_0_1"/>
<name>F0WRV9_9STRA</name>
<proteinExistence type="predicted"/>
<protein>
    <submittedName>
        <fullName evidence="1">Uncharacterized protein AlNc14C221G9101</fullName>
    </submittedName>
</protein>
<dbReference type="InterPro" id="IPR011990">
    <property type="entry name" value="TPR-like_helical_dom_sf"/>
</dbReference>
<sequence length="463" mass="52472">MIPSDEESKSKKFKAAISPSALSLNINKEDVQKTIDSVNDLLHQEELSQKETWQIGKRLKKTIDENPDMERSQLMDALFLWGTALARLASQHGDVELANAAINKFEEIDRLSDNQASALGAVGYTLWATCLLVLAKEQQTIKVFDKAFWALDKAIELDDGNKFEISLHYAKALSTAGDFLSDLSQEHDLVIKKPCLDAESHYKRALKMCESMECLYQAQAQEETSLDGHSDDEDTITKEDYAQVELLRADIYASIHEIEITTFEKVYRQYKRAFDLDPRSDAILLEWMKFTSSVLKWCSRPPSDERIETIVQEIDGMIQSFLLLNGFDIKDYQHSLESDTMGVCVPHLLHALGELTVSSLAKQTHTSKSAGQPLFDRAHNYLSVAHHFDERLGCYGLARLYAIPKFGDDAKCLQWLETAESYGILEIKKLELDFGNLKSKVWFQSFLSSIKNEQIDSADKSAY</sequence>